<dbReference type="AlphaFoldDB" id="A0A395HUR7"/>
<keyword evidence="1" id="KW-0732">Signal</keyword>
<dbReference type="Gene3D" id="2.40.370.10">
    <property type="entry name" value="AttH-like domain"/>
    <property type="match status" value="1"/>
</dbReference>
<dbReference type="OrthoDB" id="5295747at2759"/>
<dbReference type="InterPro" id="IPR053112">
    <property type="entry name" value="Fungal_Dehydratase/Hydratase"/>
</dbReference>
<protein>
    <submittedName>
        <fullName evidence="2">Kievitone hydratase</fullName>
    </submittedName>
</protein>
<feature type="chain" id="PRO_5017392297" evidence="1">
    <location>
        <begin position="21"/>
        <end position="329"/>
    </location>
</feature>
<keyword evidence="3" id="KW-1185">Reference proteome</keyword>
<proteinExistence type="predicted"/>
<evidence type="ECO:0000313" key="2">
    <source>
        <dbReference type="EMBL" id="RAL09964.1"/>
    </source>
</evidence>
<gene>
    <name evidence="2" type="ORF">BO97DRAFT_426953</name>
</gene>
<organism evidence="2 3">
    <name type="scientific">Aspergillus homomorphus (strain CBS 101889)</name>
    <dbReference type="NCBI Taxonomy" id="1450537"/>
    <lineage>
        <taxon>Eukaryota</taxon>
        <taxon>Fungi</taxon>
        <taxon>Dikarya</taxon>
        <taxon>Ascomycota</taxon>
        <taxon>Pezizomycotina</taxon>
        <taxon>Eurotiomycetes</taxon>
        <taxon>Eurotiomycetidae</taxon>
        <taxon>Eurotiales</taxon>
        <taxon>Aspergillaceae</taxon>
        <taxon>Aspergillus</taxon>
        <taxon>Aspergillus subgen. Circumdati</taxon>
    </lineage>
</organism>
<reference evidence="2 3" key="1">
    <citation type="submission" date="2018-02" db="EMBL/GenBank/DDBJ databases">
        <title>The genomes of Aspergillus section Nigri reveals drivers in fungal speciation.</title>
        <authorList>
            <consortium name="DOE Joint Genome Institute"/>
            <person name="Vesth T.C."/>
            <person name="Nybo J."/>
            <person name="Theobald S."/>
            <person name="Brandl J."/>
            <person name="Frisvad J.C."/>
            <person name="Nielsen K.F."/>
            <person name="Lyhne E.K."/>
            <person name="Kogle M.E."/>
            <person name="Kuo A."/>
            <person name="Riley R."/>
            <person name="Clum A."/>
            <person name="Nolan M."/>
            <person name="Lipzen A."/>
            <person name="Salamov A."/>
            <person name="Henrissat B."/>
            <person name="Wiebenga A."/>
            <person name="De vries R.P."/>
            <person name="Grigoriev I.V."/>
            <person name="Mortensen U.H."/>
            <person name="Andersen M.R."/>
            <person name="Baker S.E."/>
        </authorList>
    </citation>
    <scope>NUCLEOTIDE SEQUENCE [LARGE SCALE GENOMIC DNA]</scope>
    <source>
        <strain evidence="2 3">CBS 101889</strain>
    </source>
</reference>
<sequence>MRVTGFLAALMVVRTLSVQAKKHTKLYSFEPDEALDIWNDGLPTLYTFNETHLANLGGSWWTSSFITGTEREQSLVISHILDISVCAYFRASILGINTPGYKQFLVRGSSMMHNSMRLDLQVGNNPIQSVSEDDISQMRAYSINPNFTFDLIFNATFPILPNAGAGAFIFGAGTSSEWALPRCKTEGTLTGSDGKKVTIDPDNSFTWYDRQYGTGTPPTGNWTWFEFHVPGLESKLSIWAIDNPDTNQTSRLANIHGADDNSQDLLAEFYPKDQRFGSLDISSVLADQEIVGTSALETAYEGFVAVISKIHAKHVQGYGLVAIVYGSWD</sequence>
<dbReference type="EMBL" id="KZ824299">
    <property type="protein sequence ID" value="RAL09964.1"/>
    <property type="molecule type" value="Genomic_DNA"/>
</dbReference>
<dbReference type="RefSeq" id="XP_025549118.1">
    <property type="nucleotide sequence ID" value="XM_025697168.1"/>
</dbReference>
<evidence type="ECO:0000256" key="1">
    <source>
        <dbReference type="SAM" id="SignalP"/>
    </source>
</evidence>
<accession>A0A395HUR7</accession>
<dbReference type="PANTHER" id="PTHR40617">
    <property type="entry name" value="TERPENE CYCLASE ASQC"/>
    <property type="match status" value="1"/>
</dbReference>
<dbReference type="InterPro" id="IPR023374">
    <property type="entry name" value="AttH-like_dom_sf"/>
</dbReference>
<dbReference type="Proteomes" id="UP000248961">
    <property type="component" value="Unassembled WGS sequence"/>
</dbReference>
<dbReference type="VEuPathDB" id="FungiDB:BO97DRAFT_426953"/>
<dbReference type="PANTHER" id="PTHR40617:SF1">
    <property type="entry name" value="ATTH DOMAIN-CONTAINING PROTEIN-RELATED"/>
    <property type="match status" value="1"/>
</dbReference>
<dbReference type="STRING" id="1450537.A0A395HUR7"/>
<dbReference type="SUPFAM" id="SSF159245">
    <property type="entry name" value="AttH-like"/>
    <property type="match status" value="1"/>
</dbReference>
<name>A0A395HUR7_ASPHC</name>
<evidence type="ECO:0000313" key="3">
    <source>
        <dbReference type="Proteomes" id="UP000248961"/>
    </source>
</evidence>
<feature type="signal peptide" evidence="1">
    <location>
        <begin position="1"/>
        <end position="20"/>
    </location>
</feature>
<dbReference type="GeneID" id="37201457"/>